<dbReference type="EMBL" id="JAAIUW010000009">
    <property type="protein sequence ID" value="KAF7816732.1"/>
    <property type="molecule type" value="Genomic_DNA"/>
</dbReference>
<dbReference type="AlphaFoldDB" id="A0A834T7H7"/>
<sequence length="28" mass="3003">MAPNSEAVLAASGQENDQLDFKLKILIS</sequence>
<name>A0A834T7H7_9FABA</name>
<dbReference type="Proteomes" id="UP000634136">
    <property type="component" value="Unassembled WGS sequence"/>
</dbReference>
<keyword evidence="2" id="KW-1185">Reference proteome</keyword>
<evidence type="ECO:0000313" key="2">
    <source>
        <dbReference type="Proteomes" id="UP000634136"/>
    </source>
</evidence>
<reference evidence="1" key="1">
    <citation type="submission" date="2020-09" db="EMBL/GenBank/DDBJ databases">
        <title>Genome-Enabled Discovery of Anthraquinone Biosynthesis in Senna tora.</title>
        <authorList>
            <person name="Kang S.-H."/>
            <person name="Pandey R.P."/>
            <person name="Lee C.-M."/>
            <person name="Sim J.-S."/>
            <person name="Jeong J.-T."/>
            <person name="Choi B.-S."/>
            <person name="Jung M."/>
            <person name="Ginzburg D."/>
            <person name="Zhao K."/>
            <person name="Won S.Y."/>
            <person name="Oh T.-J."/>
            <person name="Yu Y."/>
            <person name="Kim N.-H."/>
            <person name="Lee O.R."/>
            <person name="Lee T.-H."/>
            <person name="Bashyal P."/>
            <person name="Kim T.-S."/>
            <person name="Lee W.-H."/>
            <person name="Kawkins C."/>
            <person name="Kim C.-K."/>
            <person name="Kim J.S."/>
            <person name="Ahn B.O."/>
            <person name="Rhee S.Y."/>
            <person name="Sohng J.K."/>
        </authorList>
    </citation>
    <scope>NUCLEOTIDE SEQUENCE</scope>
    <source>
        <tissue evidence="1">Leaf</tissue>
    </source>
</reference>
<evidence type="ECO:0000313" key="1">
    <source>
        <dbReference type="EMBL" id="KAF7816732.1"/>
    </source>
</evidence>
<accession>A0A834T7H7</accession>
<proteinExistence type="predicted"/>
<protein>
    <submittedName>
        <fullName evidence="1">Uncharacterized protein</fullName>
    </submittedName>
</protein>
<gene>
    <name evidence="1" type="ORF">G2W53_030701</name>
</gene>
<organism evidence="1 2">
    <name type="scientific">Senna tora</name>
    <dbReference type="NCBI Taxonomy" id="362788"/>
    <lineage>
        <taxon>Eukaryota</taxon>
        <taxon>Viridiplantae</taxon>
        <taxon>Streptophyta</taxon>
        <taxon>Embryophyta</taxon>
        <taxon>Tracheophyta</taxon>
        <taxon>Spermatophyta</taxon>
        <taxon>Magnoliopsida</taxon>
        <taxon>eudicotyledons</taxon>
        <taxon>Gunneridae</taxon>
        <taxon>Pentapetalae</taxon>
        <taxon>rosids</taxon>
        <taxon>fabids</taxon>
        <taxon>Fabales</taxon>
        <taxon>Fabaceae</taxon>
        <taxon>Caesalpinioideae</taxon>
        <taxon>Cassia clade</taxon>
        <taxon>Senna</taxon>
    </lineage>
</organism>
<comment type="caution">
    <text evidence="1">The sequence shown here is derived from an EMBL/GenBank/DDBJ whole genome shotgun (WGS) entry which is preliminary data.</text>
</comment>